<protein>
    <recommendedName>
        <fullName evidence="3">Peptidase S9 prolyl oligopeptidase catalytic domain-containing protein</fullName>
    </recommendedName>
</protein>
<dbReference type="Pfam" id="PF07676">
    <property type="entry name" value="PD40"/>
    <property type="match status" value="3"/>
</dbReference>
<dbReference type="SUPFAM" id="SSF82171">
    <property type="entry name" value="DPP6 N-terminal domain-like"/>
    <property type="match status" value="1"/>
</dbReference>
<gene>
    <name evidence="4" type="ORF">BXT84_01630</name>
</gene>
<dbReference type="InterPro" id="IPR001375">
    <property type="entry name" value="Peptidase_S9_cat"/>
</dbReference>
<dbReference type="Pfam" id="PF00326">
    <property type="entry name" value="Peptidase_S9"/>
    <property type="match status" value="1"/>
</dbReference>
<dbReference type="EMBL" id="CP019454">
    <property type="protein sequence ID" value="AUW92813.1"/>
    <property type="molecule type" value="Genomic_DNA"/>
</dbReference>
<dbReference type="Proteomes" id="UP000325292">
    <property type="component" value="Chromosome"/>
</dbReference>
<name>A0ABM6RN74_9FIRM</name>
<organism evidence="4 5">
    <name type="scientific">Sulfobacillus thermotolerans</name>
    <dbReference type="NCBI Taxonomy" id="338644"/>
    <lineage>
        <taxon>Bacteria</taxon>
        <taxon>Bacillati</taxon>
        <taxon>Bacillota</taxon>
        <taxon>Clostridia</taxon>
        <taxon>Eubacteriales</taxon>
        <taxon>Clostridiales Family XVII. Incertae Sedis</taxon>
        <taxon>Sulfobacillus</taxon>
    </lineage>
</organism>
<dbReference type="SUPFAM" id="SSF53474">
    <property type="entry name" value="alpha/beta-Hydrolases"/>
    <property type="match status" value="1"/>
</dbReference>
<keyword evidence="2" id="KW-0720">Serine protease</keyword>
<dbReference type="InterPro" id="IPR011659">
    <property type="entry name" value="WD40"/>
</dbReference>
<accession>A0ABM6RN74</accession>
<evidence type="ECO:0000313" key="5">
    <source>
        <dbReference type="Proteomes" id="UP000325292"/>
    </source>
</evidence>
<dbReference type="InterPro" id="IPR029058">
    <property type="entry name" value="AB_hydrolase_fold"/>
</dbReference>
<feature type="domain" description="Peptidase S9 prolyl oligopeptidase catalytic" evidence="3">
    <location>
        <begin position="500"/>
        <end position="704"/>
    </location>
</feature>
<sequence>MTKTMMRTLTLNDFYLLKPVKEVALSPDGRLVAYIQQQVLKDENDYTNNLWVTATNGQERPHQLSRHHVTDRMPRWSPDGRYLAILSKRSPDLTYKRGSSGEEQTKDAVDQIWVYDMQWGGEPRQLTNRDQGVASFDWAPDSRRIVFASRDPSEEEAAYLKSLKDKKGPGPWVLDRVQHKYDGEGYLDGVQTHLFLLECETGEVRQLTFGQASELEPRWSPDGQWILFQSNRTGDADNNRRTDLWLMNLHEDQTYRLTWGDVDAQQGIFSPDGQEVWFISSAEPENNYVLPRLWRIALKNAERVQDFSHYIGQGWRTIGGIVPDVWNGDPVANARVYPVPVKHSAMIQISPSFDGTVDGPLRWHRDGRLLTVASMAGQAKLVAFSMDGTWDVLYPTERMGTVYSFDVRAETVVLLMGLPHTGPEIFVWGPDGLGPQLSQGSSQWLSQRKLGTFQWIRYPDHDGAMIEALVLFPPNFDRREGPAPLLVSIHGGPMSYDAPEFEFDSQYWAGRGFVVLQVNYRGSTSYGEAFCQAIQGVWGPKEHDDVMCGVDYVVEQGWVDPNRLYCTGFSMGGIMTTWAVGHTNRFRAAVTEHGLFDYRSAFGTDDCHLWWQDDMGVPWQNPQQYYDSSPASALTAIKTPLLITAGEWDWRCPLSQAEQLYVALKKRGVPTELVIYPKEHHEADSQPARAIDRLARIDRWFARWGAGIEQDQ</sequence>
<keyword evidence="5" id="KW-1185">Reference proteome</keyword>
<keyword evidence="1" id="KW-0378">Hydrolase</keyword>
<evidence type="ECO:0000259" key="3">
    <source>
        <dbReference type="Pfam" id="PF00326"/>
    </source>
</evidence>
<dbReference type="Gene3D" id="2.120.10.30">
    <property type="entry name" value="TolB, C-terminal domain"/>
    <property type="match status" value="2"/>
</dbReference>
<dbReference type="PANTHER" id="PTHR42776:SF27">
    <property type="entry name" value="DIPEPTIDYL PEPTIDASE FAMILY MEMBER 6"/>
    <property type="match status" value="1"/>
</dbReference>
<evidence type="ECO:0000256" key="2">
    <source>
        <dbReference type="ARBA" id="ARBA00022825"/>
    </source>
</evidence>
<proteinExistence type="predicted"/>
<evidence type="ECO:0000313" key="4">
    <source>
        <dbReference type="EMBL" id="AUW92813.1"/>
    </source>
</evidence>
<dbReference type="Gene3D" id="3.40.50.1820">
    <property type="entry name" value="alpha/beta hydrolase"/>
    <property type="match status" value="1"/>
</dbReference>
<dbReference type="PANTHER" id="PTHR42776">
    <property type="entry name" value="SERINE PEPTIDASE S9 FAMILY MEMBER"/>
    <property type="match status" value="1"/>
</dbReference>
<reference evidence="4 5" key="1">
    <citation type="journal article" date="2019" name="Sci. Rep.">
        <title>Sulfobacillus thermotolerans: new insights into resistance and metabolic capacities of acidophilic chemolithotrophs.</title>
        <authorList>
            <person name="Panyushkina A.E."/>
            <person name="Babenko V.V."/>
            <person name="Nikitina A.S."/>
            <person name="Selezneva O.V."/>
            <person name="Tsaplina I.A."/>
            <person name="Letarova M.A."/>
            <person name="Kostryukova E.S."/>
            <person name="Letarov A.V."/>
        </authorList>
    </citation>
    <scope>NUCLEOTIDE SEQUENCE [LARGE SCALE GENOMIC DNA]</scope>
    <source>
        <strain evidence="4 5">Kr1</strain>
    </source>
</reference>
<keyword evidence="2" id="KW-0645">Protease</keyword>
<evidence type="ECO:0000256" key="1">
    <source>
        <dbReference type="ARBA" id="ARBA00022801"/>
    </source>
</evidence>
<dbReference type="InterPro" id="IPR011042">
    <property type="entry name" value="6-blade_b-propeller_TolB-like"/>
</dbReference>